<dbReference type="SUPFAM" id="SSF53271">
    <property type="entry name" value="PRTase-like"/>
    <property type="match status" value="1"/>
</dbReference>
<gene>
    <name evidence="3" type="ORF">LCGC14_0214400</name>
</gene>
<evidence type="ECO:0000259" key="2">
    <source>
        <dbReference type="Pfam" id="PF00156"/>
    </source>
</evidence>
<sequence>MKILFFLKKSVLDLFFPKFCFSCREEGSYLCQDCLSTLEILEYQYCLCKKPLRLVLAGKCRSCYYKKLNGLYFALPYQNQLLRKLIHKFKYEPYVKELAELLSSLIISHFKLSNKPPRFGLDWVFIPIPLSIKREKKRGFNQAKEIAKELSKKLNLPLADDILLKIKETFPQVELEEEARIENIKESFAASRKLNGKKILLIDDVYTTGATMEECAKTLKVAGAKEIWGVVVARG</sequence>
<dbReference type="InterPro" id="IPR051910">
    <property type="entry name" value="ComF/GntX_DNA_util-trans"/>
</dbReference>
<evidence type="ECO:0000313" key="3">
    <source>
        <dbReference type="EMBL" id="KKN91767.1"/>
    </source>
</evidence>
<organism evidence="3">
    <name type="scientific">marine sediment metagenome</name>
    <dbReference type="NCBI Taxonomy" id="412755"/>
    <lineage>
        <taxon>unclassified sequences</taxon>
        <taxon>metagenomes</taxon>
        <taxon>ecological metagenomes</taxon>
    </lineage>
</organism>
<dbReference type="CDD" id="cd06223">
    <property type="entry name" value="PRTases_typeI"/>
    <property type="match status" value="1"/>
</dbReference>
<comment type="similarity">
    <text evidence="1">Belongs to the ComF/GntX family.</text>
</comment>
<accession>A0A0F9UWD2</accession>
<dbReference type="PANTHER" id="PTHR47505">
    <property type="entry name" value="DNA UTILIZATION PROTEIN YHGH"/>
    <property type="match status" value="1"/>
</dbReference>
<protein>
    <recommendedName>
        <fullName evidence="2">Phosphoribosyltransferase domain-containing protein</fullName>
    </recommendedName>
</protein>
<comment type="caution">
    <text evidence="3">The sequence shown here is derived from an EMBL/GenBank/DDBJ whole genome shotgun (WGS) entry which is preliminary data.</text>
</comment>
<proteinExistence type="inferred from homology"/>
<dbReference type="Gene3D" id="3.40.50.2020">
    <property type="match status" value="1"/>
</dbReference>
<reference evidence="3" key="1">
    <citation type="journal article" date="2015" name="Nature">
        <title>Complex archaea that bridge the gap between prokaryotes and eukaryotes.</title>
        <authorList>
            <person name="Spang A."/>
            <person name="Saw J.H."/>
            <person name="Jorgensen S.L."/>
            <person name="Zaremba-Niedzwiedzka K."/>
            <person name="Martijn J."/>
            <person name="Lind A.E."/>
            <person name="van Eijk R."/>
            <person name="Schleper C."/>
            <person name="Guy L."/>
            <person name="Ettema T.J."/>
        </authorList>
    </citation>
    <scope>NUCLEOTIDE SEQUENCE</scope>
</reference>
<dbReference type="InterPro" id="IPR000836">
    <property type="entry name" value="PRTase_dom"/>
</dbReference>
<evidence type="ECO:0000256" key="1">
    <source>
        <dbReference type="ARBA" id="ARBA00008007"/>
    </source>
</evidence>
<dbReference type="AlphaFoldDB" id="A0A0F9UWD2"/>
<dbReference type="EMBL" id="LAZR01000100">
    <property type="protein sequence ID" value="KKN91767.1"/>
    <property type="molecule type" value="Genomic_DNA"/>
</dbReference>
<name>A0A0F9UWD2_9ZZZZ</name>
<dbReference type="PANTHER" id="PTHR47505:SF1">
    <property type="entry name" value="DNA UTILIZATION PROTEIN YHGH"/>
    <property type="match status" value="1"/>
</dbReference>
<feature type="domain" description="Phosphoribosyltransferase" evidence="2">
    <location>
        <begin position="146"/>
        <end position="233"/>
    </location>
</feature>
<dbReference type="Pfam" id="PF00156">
    <property type="entry name" value="Pribosyltran"/>
    <property type="match status" value="1"/>
</dbReference>
<dbReference type="InterPro" id="IPR029057">
    <property type="entry name" value="PRTase-like"/>
</dbReference>